<accession>A0A4Y9ZQ55</accession>
<organism evidence="2 3">
    <name type="scientific">Hericium alpestre</name>
    <dbReference type="NCBI Taxonomy" id="135208"/>
    <lineage>
        <taxon>Eukaryota</taxon>
        <taxon>Fungi</taxon>
        <taxon>Dikarya</taxon>
        <taxon>Basidiomycota</taxon>
        <taxon>Agaricomycotina</taxon>
        <taxon>Agaricomycetes</taxon>
        <taxon>Russulales</taxon>
        <taxon>Hericiaceae</taxon>
        <taxon>Hericium</taxon>
    </lineage>
</organism>
<dbReference type="Proteomes" id="UP000298061">
    <property type="component" value="Unassembled WGS sequence"/>
</dbReference>
<gene>
    <name evidence="2" type="ORF">EWM64_g6972</name>
</gene>
<protein>
    <submittedName>
        <fullName evidence="2">Uncharacterized protein</fullName>
    </submittedName>
</protein>
<sequence length="212" mass="23772">MSAKNKNQSSMQKRASTAVAPFTRPAAPEPIFNKAHVTACESLVEDYRSSRIAKPITALQIMQVIHEKPASEITGAQRNIAFSNYFEMLEDHDRDTCEAAERAKQPGPHTEPGPPDNASKHKDDKDDDTIEQDLRVPAKRKLEEYDDLGTDLRETLHLKENYTRNLKGVRQIAISSPTVLEFPQALWKDVLANNFVNLDKVLSGKYTISGNI</sequence>
<feature type="region of interest" description="Disordered" evidence="1">
    <location>
        <begin position="1"/>
        <end position="26"/>
    </location>
</feature>
<dbReference type="AlphaFoldDB" id="A0A4Y9ZQ55"/>
<evidence type="ECO:0000313" key="2">
    <source>
        <dbReference type="EMBL" id="TFY77036.1"/>
    </source>
</evidence>
<name>A0A4Y9ZQ55_9AGAM</name>
<keyword evidence="3" id="KW-1185">Reference proteome</keyword>
<evidence type="ECO:0000256" key="1">
    <source>
        <dbReference type="SAM" id="MobiDB-lite"/>
    </source>
</evidence>
<reference evidence="2 3" key="1">
    <citation type="submission" date="2019-02" db="EMBL/GenBank/DDBJ databases">
        <title>Genome sequencing of the rare red list fungi Hericium alpestre (H. flagellum).</title>
        <authorList>
            <person name="Buettner E."/>
            <person name="Kellner H."/>
        </authorList>
    </citation>
    <scope>NUCLEOTIDE SEQUENCE [LARGE SCALE GENOMIC DNA]</scope>
    <source>
        <strain evidence="2 3">DSM 108284</strain>
    </source>
</reference>
<evidence type="ECO:0000313" key="3">
    <source>
        <dbReference type="Proteomes" id="UP000298061"/>
    </source>
</evidence>
<feature type="region of interest" description="Disordered" evidence="1">
    <location>
        <begin position="96"/>
        <end position="136"/>
    </location>
</feature>
<dbReference type="EMBL" id="SFCI01001019">
    <property type="protein sequence ID" value="TFY77036.1"/>
    <property type="molecule type" value="Genomic_DNA"/>
</dbReference>
<comment type="caution">
    <text evidence="2">The sequence shown here is derived from an EMBL/GenBank/DDBJ whole genome shotgun (WGS) entry which is preliminary data.</text>
</comment>
<proteinExistence type="predicted"/>
<dbReference type="OrthoDB" id="2655894at2759"/>
<feature type="compositionally biased region" description="Polar residues" evidence="1">
    <location>
        <begin position="1"/>
        <end position="15"/>
    </location>
</feature>